<organism evidence="2 5">
    <name type="scientific">Yersinia pekkanenii</name>
    <dbReference type="NCBI Taxonomy" id="1288385"/>
    <lineage>
        <taxon>Bacteria</taxon>
        <taxon>Pseudomonadati</taxon>
        <taxon>Pseudomonadota</taxon>
        <taxon>Gammaproteobacteria</taxon>
        <taxon>Enterobacterales</taxon>
        <taxon>Yersiniaceae</taxon>
        <taxon>Yersinia</taxon>
    </lineage>
</organism>
<evidence type="ECO:0000313" key="4">
    <source>
        <dbReference type="Proteomes" id="UP000044625"/>
    </source>
</evidence>
<dbReference type="RefSeq" id="WP_049615428.1">
    <property type="nucleotide sequence ID" value="NZ_CAWMMU010000002.1"/>
</dbReference>
<keyword evidence="1" id="KW-0175">Coiled coil</keyword>
<feature type="coiled-coil region" evidence="1">
    <location>
        <begin position="47"/>
        <end position="95"/>
    </location>
</feature>
<proteinExistence type="predicted"/>
<evidence type="ECO:0000313" key="3">
    <source>
        <dbReference type="EMBL" id="CRY63706.1"/>
    </source>
</evidence>
<keyword evidence="4" id="KW-1185">Reference proteome</keyword>
<reference evidence="3 4" key="1">
    <citation type="submission" date="2015-03" db="EMBL/GenBank/DDBJ databases">
        <authorList>
            <consortium name="Pathogen Informatics"/>
            <person name="Murphy D."/>
        </authorList>
    </citation>
    <scope>NUCLEOTIDE SEQUENCE [LARGE SCALE GENOMIC DNA]</scope>
    <source>
        <strain evidence="4">type strain: CIP110230</strain>
        <strain evidence="3">Type strain: CIP110230</strain>
    </source>
</reference>
<dbReference type="STRING" id="1288385.ERS137968_00360"/>
<dbReference type="OrthoDB" id="6478242at2"/>
<reference evidence="2" key="2">
    <citation type="submission" date="2015-03" db="EMBL/GenBank/DDBJ databases">
        <authorList>
            <person name="Murphy D."/>
        </authorList>
    </citation>
    <scope>NUCLEOTIDE SEQUENCE [LARGE SCALE GENOMIC DNA]</scope>
    <source>
        <strain evidence="2">A125KOH2</strain>
    </source>
</reference>
<dbReference type="Proteomes" id="UP000045840">
    <property type="component" value="Unassembled WGS sequence"/>
</dbReference>
<dbReference type="EMBL" id="CWJL01000002">
    <property type="protein sequence ID" value="CRY63706.1"/>
    <property type="molecule type" value="Genomic_DNA"/>
</dbReference>
<reference evidence="5" key="3">
    <citation type="submission" date="2015-03" db="EMBL/GenBank/DDBJ databases">
        <authorList>
            <consortium name="Pathogen Informatics"/>
        </authorList>
    </citation>
    <scope>NUCLEOTIDE SEQUENCE [LARGE SCALE GENOMIC DNA]</scope>
    <source>
        <strain evidence="5">A125KOH2</strain>
    </source>
</reference>
<gene>
    <name evidence="2" type="ORF">ERS008529_04697</name>
    <name evidence="3" type="ORF">ERS137968_00360</name>
</gene>
<protein>
    <submittedName>
        <fullName evidence="2">Uncharacterized protein</fullName>
    </submittedName>
</protein>
<name>A0A0T9RL29_9GAMM</name>
<evidence type="ECO:0000313" key="2">
    <source>
        <dbReference type="EMBL" id="CNI69548.1"/>
    </source>
</evidence>
<accession>A0A0T9RL29</accession>
<dbReference type="EMBL" id="CQAZ01000104">
    <property type="protein sequence ID" value="CNI69548.1"/>
    <property type="molecule type" value="Genomic_DNA"/>
</dbReference>
<dbReference type="AlphaFoldDB" id="A0A0T9RL29"/>
<dbReference type="Proteomes" id="UP000044625">
    <property type="component" value="Unassembled WGS sequence"/>
</dbReference>
<evidence type="ECO:0000313" key="5">
    <source>
        <dbReference type="Proteomes" id="UP000045840"/>
    </source>
</evidence>
<sequence length="191" mass="21379">MNNIEELKKAALGANLHGWTGFEDALNDDGYSEAVSKFIGHCRPSEILALIAQLEAAQKERDELKELNCHFDLSIRKTEGVNEVLRSKLEAAERALIKPLPIGELVHRLEGQTYEKWFSESDVKDLRERAEKAEAALSAANEKLSKPIAVSRGIENIELRQPLEVEDMWRHRFIASIKAAGFTVEGNADAE</sequence>
<evidence type="ECO:0000256" key="1">
    <source>
        <dbReference type="SAM" id="Coils"/>
    </source>
</evidence>